<evidence type="ECO:0000313" key="2">
    <source>
        <dbReference type="EMBL" id="RCH79480.1"/>
    </source>
</evidence>
<name>A0A367IP53_RHIST</name>
<comment type="caution">
    <text evidence="2">The sequence shown here is derived from an EMBL/GenBank/DDBJ whole genome shotgun (WGS) entry which is preliminary data.</text>
</comment>
<keyword evidence="3" id="KW-1185">Reference proteome</keyword>
<accession>A0A367IP53</accession>
<evidence type="ECO:0000313" key="3">
    <source>
        <dbReference type="Proteomes" id="UP000253551"/>
    </source>
</evidence>
<feature type="region of interest" description="Disordered" evidence="1">
    <location>
        <begin position="1"/>
        <end position="94"/>
    </location>
</feature>
<proteinExistence type="predicted"/>
<dbReference type="EMBL" id="PJQM01006555">
    <property type="protein sequence ID" value="RCH79480.1"/>
    <property type="molecule type" value="Genomic_DNA"/>
</dbReference>
<sequence length="337" mass="37893">MQTSISSPLPPPPLPQHSKVPEKELPKTPPEKKSSFMRSVLSLGPRSRKSQMPASNQSAVSLDSSCSSSQSSLATPPMSRSNSPAVHRFQAEEEESILSASDDMHKIKQVLYQNEQCQVFHWKEESWYAANECVVQVRETHGQRSCVTVHLKGTDEMYLNAWIILPGISIQRISETDINLTVQTAQEENYLIHCTTSEEADQLDQILQHQLINQTVFASSDAHDSSLQLAMECKCKLYLQSSSSKWSSFGSVHLKVSQHSKSKKMHMAVESGKGDKVHLLVSAMVQSRNVERLGPKQISFLFTSEKTSMVYMVKVREELIGDKILEYLKEKNAEQGW</sequence>
<evidence type="ECO:0000256" key="1">
    <source>
        <dbReference type="SAM" id="MobiDB-lite"/>
    </source>
</evidence>
<dbReference type="SUPFAM" id="SSF50729">
    <property type="entry name" value="PH domain-like"/>
    <property type="match status" value="1"/>
</dbReference>
<dbReference type="STRING" id="4846.A0A367IP53"/>
<reference evidence="2 3" key="1">
    <citation type="journal article" date="2018" name="G3 (Bethesda)">
        <title>Phylogenetic and Phylogenomic Definition of Rhizopus Species.</title>
        <authorList>
            <person name="Gryganskyi A.P."/>
            <person name="Golan J."/>
            <person name="Dolatabadi S."/>
            <person name="Mondo S."/>
            <person name="Robb S."/>
            <person name="Idnurm A."/>
            <person name="Muszewska A."/>
            <person name="Steczkiewicz K."/>
            <person name="Masonjones S."/>
            <person name="Liao H.L."/>
            <person name="Gajdeczka M.T."/>
            <person name="Anike F."/>
            <person name="Vuek A."/>
            <person name="Anishchenko I.M."/>
            <person name="Voigt K."/>
            <person name="de Hoog G.S."/>
            <person name="Smith M.E."/>
            <person name="Heitman J."/>
            <person name="Vilgalys R."/>
            <person name="Stajich J.E."/>
        </authorList>
    </citation>
    <scope>NUCLEOTIDE SEQUENCE [LARGE SCALE GENOMIC DNA]</scope>
    <source>
        <strain evidence="2 3">LSU 92-RS-03</strain>
    </source>
</reference>
<organism evidence="2 3">
    <name type="scientific">Rhizopus stolonifer</name>
    <name type="common">Rhizopus nigricans</name>
    <dbReference type="NCBI Taxonomy" id="4846"/>
    <lineage>
        <taxon>Eukaryota</taxon>
        <taxon>Fungi</taxon>
        <taxon>Fungi incertae sedis</taxon>
        <taxon>Mucoromycota</taxon>
        <taxon>Mucoromycotina</taxon>
        <taxon>Mucoromycetes</taxon>
        <taxon>Mucorales</taxon>
        <taxon>Mucorineae</taxon>
        <taxon>Rhizopodaceae</taxon>
        <taxon>Rhizopus</taxon>
    </lineage>
</organism>
<protein>
    <submittedName>
        <fullName evidence="2">Uncharacterized protein</fullName>
    </submittedName>
</protein>
<dbReference type="Proteomes" id="UP000253551">
    <property type="component" value="Unassembled WGS sequence"/>
</dbReference>
<feature type="compositionally biased region" description="Basic and acidic residues" evidence="1">
    <location>
        <begin position="19"/>
        <end position="34"/>
    </location>
</feature>
<dbReference type="AlphaFoldDB" id="A0A367IP53"/>
<gene>
    <name evidence="2" type="ORF">CU098_005899</name>
</gene>
<dbReference type="OrthoDB" id="6244550at2759"/>
<feature type="compositionally biased region" description="Low complexity" evidence="1">
    <location>
        <begin position="58"/>
        <end position="72"/>
    </location>
</feature>